<evidence type="ECO:0000313" key="4">
    <source>
        <dbReference type="EMBL" id="CAK9066922.1"/>
    </source>
</evidence>
<gene>
    <name evidence="4" type="ORF">SCF082_LOCUS33970</name>
</gene>
<dbReference type="Proteomes" id="UP001642464">
    <property type="component" value="Unassembled WGS sequence"/>
</dbReference>
<name>A0ABP0NUP9_9DINO</name>
<dbReference type="EMBL" id="CAXAMM010030691">
    <property type="protein sequence ID" value="CAK9066922.1"/>
    <property type="molecule type" value="Genomic_DNA"/>
</dbReference>
<sequence length="672" mass="74527">MSAKRRVLTDDMARGLVLRPEFATKFFDRDSEGQRKTLELRNCNLRCVEPEGRFFIVACQQGKNKHGQKVVKILGSVAFVENLHIPHDQIPKLFDQHLCPREDYNKLSSKWAKDHCCAWRVKEALALPQPMWEGWIHFRESFMRSDKDIDFSSLELVTPQRDEMGAASPSSRQGKKSAESTRLEAAAVESSDLVKAQFILSQYFRELRLFVIMDVDAAAQGNGNDTGNQNIGLTGNQEPMPAMSASPGSLSRALSQEVQELEAQESKDHQDEDVKEEPEEVAPAPAICSGSDNMPTGPTGPSVDVNESSAGPGPPQVNHDQKVQEADDSALEPSAAVSNPVTAAAPTDASSALPAPVPPSACSAGSDATATAQPPSATKESLRQNVRPFVHSLHEAFDFWDNCFDVLTDGKDDEESYEVLLKLEESLKEDSLSTSFSGIKAPETSMAIMRYRLGQRLGREIPNDHGRVQHMIEWNTFSQSECLLSAQRESTCLFGDIGQFYHEDLKKNVLPSLMDKPATALQVLGPLIVTGRATVTTGHCLLHQKTCSLKTCHRHAAGTSCKPFSRRGTQLGTADRDIIYTLTWVSLRRTLQEADVTQENVKGFPVKVIADLLQDLYWVDSVVLDAAMYGTPCARERQFIRLRHKSKIMSELSPVSRFSKRFARAVKFHWEE</sequence>
<keyword evidence="2" id="KW-0808">Transferase</keyword>
<reference evidence="4 5" key="1">
    <citation type="submission" date="2024-02" db="EMBL/GenBank/DDBJ databases">
        <authorList>
            <person name="Chen Y."/>
            <person name="Shah S."/>
            <person name="Dougan E. K."/>
            <person name="Thang M."/>
            <person name="Chan C."/>
        </authorList>
    </citation>
    <scope>NUCLEOTIDE SEQUENCE [LARGE SCALE GENOMIC DNA]</scope>
</reference>
<feature type="compositionally biased region" description="Low complexity" evidence="3">
    <location>
        <begin position="349"/>
        <end position="366"/>
    </location>
</feature>
<comment type="caution">
    <text evidence="4">The sequence shown here is derived from an EMBL/GenBank/DDBJ whole genome shotgun (WGS) entry which is preliminary data.</text>
</comment>
<evidence type="ECO:0000256" key="3">
    <source>
        <dbReference type="SAM" id="MobiDB-lite"/>
    </source>
</evidence>
<organism evidence="4 5">
    <name type="scientific">Durusdinium trenchii</name>
    <dbReference type="NCBI Taxonomy" id="1381693"/>
    <lineage>
        <taxon>Eukaryota</taxon>
        <taxon>Sar</taxon>
        <taxon>Alveolata</taxon>
        <taxon>Dinophyceae</taxon>
        <taxon>Suessiales</taxon>
        <taxon>Symbiodiniaceae</taxon>
        <taxon>Durusdinium</taxon>
    </lineage>
</organism>
<accession>A0ABP0NUP9</accession>
<protein>
    <submittedName>
        <fullName evidence="4">Uncharacterized protein</fullName>
    </submittedName>
</protein>
<dbReference type="SUPFAM" id="SSF53335">
    <property type="entry name" value="S-adenosyl-L-methionine-dependent methyltransferases"/>
    <property type="match status" value="1"/>
</dbReference>
<evidence type="ECO:0000256" key="1">
    <source>
        <dbReference type="ARBA" id="ARBA00022603"/>
    </source>
</evidence>
<feature type="compositionally biased region" description="Polar residues" evidence="3">
    <location>
        <begin position="368"/>
        <end position="379"/>
    </location>
</feature>
<dbReference type="Pfam" id="PF00145">
    <property type="entry name" value="DNA_methylase"/>
    <property type="match status" value="1"/>
</dbReference>
<dbReference type="InterPro" id="IPR001525">
    <property type="entry name" value="C5_MeTfrase"/>
</dbReference>
<evidence type="ECO:0000313" key="5">
    <source>
        <dbReference type="Proteomes" id="UP001642464"/>
    </source>
</evidence>
<keyword evidence="1" id="KW-0489">Methyltransferase</keyword>
<feature type="compositionally biased region" description="Polar residues" evidence="3">
    <location>
        <begin position="221"/>
        <end position="237"/>
    </location>
</feature>
<feature type="region of interest" description="Disordered" evidence="3">
    <location>
        <begin position="221"/>
        <end position="382"/>
    </location>
</feature>
<dbReference type="InterPro" id="IPR029063">
    <property type="entry name" value="SAM-dependent_MTases_sf"/>
</dbReference>
<feature type="compositionally biased region" description="Polar residues" evidence="3">
    <location>
        <begin position="246"/>
        <end position="258"/>
    </location>
</feature>
<proteinExistence type="predicted"/>
<keyword evidence="5" id="KW-1185">Reference proteome</keyword>
<evidence type="ECO:0000256" key="2">
    <source>
        <dbReference type="ARBA" id="ARBA00022679"/>
    </source>
</evidence>
<feature type="region of interest" description="Disordered" evidence="3">
    <location>
        <begin position="160"/>
        <end position="179"/>
    </location>
</feature>
<dbReference type="Gene3D" id="3.40.50.150">
    <property type="entry name" value="Vaccinia Virus protein VP39"/>
    <property type="match status" value="1"/>
</dbReference>